<reference evidence="2" key="1">
    <citation type="journal article" date="2020" name="Stud. Mycol.">
        <title>101 Dothideomycetes genomes: a test case for predicting lifestyles and emergence of pathogens.</title>
        <authorList>
            <person name="Haridas S."/>
            <person name="Albert R."/>
            <person name="Binder M."/>
            <person name="Bloem J."/>
            <person name="Labutti K."/>
            <person name="Salamov A."/>
            <person name="Andreopoulos B."/>
            <person name="Baker S."/>
            <person name="Barry K."/>
            <person name="Bills G."/>
            <person name="Bluhm B."/>
            <person name="Cannon C."/>
            <person name="Castanera R."/>
            <person name="Culley D."/>
            <person name="Daum C."/>
            <person name="Ezra D."/>
            <person name="Gonzalez J."/>
            <person name="Henrissat B."/>
            <person name="Kuo A."/>
            <person name="Liang C."/>
            <person name="Lipzen A."/>
            <person name="Lutzoni F."/>
            <person name="Magnuson J."/>
            <person name="Mondo S."/>
            <person name="Nolan M."/>
            <person name="Ohm R."/>
            <person name="Pangilinan J."/>
            <person name="Park H.-J."/>
            <person name="Ramirez L."/>
            <person name="Alfaro M."/>
            <person name="Sun H."/>
            <person name="Tritt A."/>
            <person name="Yoshinaga Y."/>
            <person name="Zwiers L.-H."/>
            <person name="Turgeon B."/>
            <person name="Goodwin S."/>
            <person name="Spatafora J."/>
            <person name="Crous P."/>
            <person name="Grigoriev I."/>
        </authorList>
    </citation>
    <scope>NUCLEOTIDE SEQUENCE</scope>
    <source>
        <strain evidence="2">CBS 101060</strain>
    </source>
</reference>
<keyword evidence="3" id="KW-1185">Reference proteome</keyword>
<evidence type="ECO:0000313" key="3">
    <source>
        <dbReference type="Proteomes" id="UP000799429"/>
    </source>
</evidence>
<feature type="compositionally biased region" description="Polar residues" evidence="1">
    <location>
        <begin position="150"/>
        <end position="162"/>
    </location>
</feature>
<feature type="compositionally biased region" description="Polar residues" evidence="1">
    <location>
        <begin position="91"/>
        <end position="105"/>
    </location>
</feature>
<sequence length="181" mass="20179">MPIRERIKKAFGRSSTGTSETSSLSKRSSRRNSNVYQPGEKMPPMKYRRPVAKEHKEKLEAFTFAKAWRRKSEQSMYSPMGSRMPSRRNSSKTFGRKSFQSTVRAGSSVGKVPEVDDSDVMNVGLSRQHTADGDAKRRNRAGDSIDPVSRVTNAQPSPNGSPFTAEDLTLAMKRSHLDVPS</sequence>
<feature type="compositionally biased region" description="Basic residues" evidence="1">
    <location>
        <begin position="1"/>
        <end position="11"/>
    </location>
</feature>
<feature type="region of interest" description="Disordered" evidence="1">
    <location>
        <begin position="71"/>
        <end position="168"/>
    </location>
</feature>
<dbReference type="Proteomes" id="UP000799429">
    <property type="component" value="Unassembled WGS sequence"/>
</dbReference>
<dbReference type="EMBL" id="MU006089">
    <property type="protein sequence ID" value="KAF2843645.1"/>
    <property type="molecule type" value="Genomic_DNA"/>
</dbReference>
<accession>A0A9P4VVJ8</accession>
<feature type="region of interest" description="Disordered" evidence="1">
    <location>
        <begin position="1"/>
        <end position="46"/>
    </location>
</feature>
<dbReference type="OrthoDB" id="5408144at2759"/>
<organism evidence="2 3">
    <name type="scientific">Patellaria atrata CBS 101060</name>
    <dbReference type="NCBI Taxonomy" id="1346257"/>
    <lineage>
        <taxon>Eukaryota</taxon>
        <taxon>Fungi</taxon>
        <taxon>Dikarya</taxon>
        <taxon>Ascomycota</taxon>
        <taxon>Pezizomycotina</taxon>
        <taxon>Dothideomycetes</taxon>
        <taxon>Dothideomycetes incertae sedis</taxon>
        <taxon>Patellariales</taxon>
        <taxon>Patellariaceae</taxon>
        <taxon>Patellaria</taxon>
    </lineage>
</organism>
<comment type="caution">
    <text evidence="2">The sequence shown here is derived from an EMBL/GenBank/DDBJ whole genome shotgun (WGS) entry which is preliminary data.</text>
</comment>
<gene>
    <name evidence="2" type="ORF">M501DRAFT_1006150</name>
</gene>
<evidence type="ECO:0000256" key="1">
    <source>
        <dbReference type="SAM" id="MobiDB-lite"/>
    </source>
</evidence>
<dbReference type="AlphaFoldDB" id="A0A9P4VVJ8"/>
<evidence type="ECO:0000313" key="2">
    <source>
        <dbReference type="EMBL" id="KAF2843645.1"/>
    </source>
</evidence>
<name>A0A9P4VVJ8_9PEZI</name>
<protein>
    <submittedName>
        <fullName evidence="2">Uncharacterized protein</fullName>
    </submittedName>
</protein>
<proteinExistence type="predicted"/>
<feature type="compositionally biased region" description="Basic and acidic residues" evidence="1">
    <location>
        <begin position="129"/>
        <end position="143"/>
    </location>
</feature>
<feature type="compositionally biased region" description="Low complexity" evidence="1">
    <location>
        <begin position="14"/>
        <end position="26"/>
    </location>
</feature>